<accession>A0A1V1P4H4</accession>
<reference evidence="2" key="1">
    <citation type="submission" date="2012-11" db="EMBL/GenBank/DDBJ databases">
        <authorList>
            <person name="Lucero-Rivera Y.E."/>
            <person name="Tovar-Ramirez D."/>
        </authorList>
    </citation>
    <scope>NUCLEOTIDE SEQUENCE [LARGE SCALE GENOMIC DNA]</scope>
    <source>
        <strain evidence="2">Araruama</strain>
    </source>
</reference>
<sequence>KDTAVFEKETLKHVLLVPNGKPSRNQAVIQSSPNELEHFIFLPANKTFKLEAKTVENFDKSAIYVSIPNDDGTVQRLNYDHINPDDKQEMQIYFYAGKDNTDTTIKRVVDENEIQDYNSDYSGHVPIRIEMPENFQAFYENHSVLLKWTNMSQKKLILA</sequence>
<evidence type="ECO:0000313" key="1">
    <source>
        <dbReference type="EMBL" id="ETR69693.1"/>
    </source>
</evidence>
<evidence type="ECO:0000313" key="2">
    <source>
        <dbReference type="Proteomes" id="UP000189670"/>
    </source>
</evidence>
<organism evidence="1 2">
    <name type="scientific">Candidatus Magnetoglobus multicellularis str. Araruama</name>
    <dbReference type="NCBI Taxonomy" id="890399"/>
    <lineage>
        <taxon>Bacteria</taxon>
        <taxon>Pseudomonadati</taxon>
        <taxon>Thermodesulfobacteriota</taxon>
        <taxon>Desulfobacteria</taxon>
        <taxon>Desulfobacterales</taxon>
        <taxon>Desulfobacteraceae</taxon>
        <taxon>Candidatus Magnetoglobus</taxon>
    </lineage>
</organism>
<dbReference type="AlphaFoldDB" id="A0A1V1P4H4"/>
<dbReference type="EMBL" id="ATBP01000583">
    <property type="protein sequence ID" value="ETR69693.1"/>
    <property type="molecule type" value="Genomic_DNA"/>
</dbReference>
<protein>
    <submittedName>
        <fullName evidence="1">Uncharacterized protein</fullName>
    </submittedName>
</protein>
<dbReference type="Proteomes" id="UP000189670">
    <property type="component" value="Unassembled WGS sequence"/>
</dbReference>
<feature type="non-terminal residue" evidence="1">
    <location>
        <position position="1"/>
    </location>
</feature>
<name>A0A1V1P4H4_9BACT</name>
<comment type="caution">
    <text evidence="1">The sequence shown here is derived from an EMBL/GenBank/DDBJ whole genome shotgun (WGS) entry which is preliminary data.</text>
</comment>
<gene>
    <name evidence="1" type="ORF">OMM_09378</name>
</gene>
<proteinExistence type="predicted"/>